<keyword evidence="3" id="KW-1185">Reference proteome</keyword>
<evidence type="ECO:0000313" key="2">
    <source>
        <dbReference type="EMBL" id="MBF4767116.1"/>
    </source>
</evidence>
<feature type="transmembrane region" description="Helical" evidence="1">
    <location>
        <begin position="158"/>
        <end position="180"/>
    </location>
</feature>
<dbReference type="Proteomes" id="UP000660668">
    <property type="component" value="Unassembled WGS sequence"/>
</dbReference>
<feature type="transmembrane region" description="Helical" evidence="1">
    <location>
        <begin position="380"/>
        <end position="408"/>
    </location>
</feature>
<keyword evidence="1" id="KW-0472">Membrane</keyword>
<proteinExistence type="predicted"/>
<reference evidence="2" key="1">
    <citation type="submission" date="2020-11" db="EMBL/GenBank/DDBJ databases">
        <title>Nocardioides cynanchi sp. nov., isolated from soil of rhizosphere of Cynanchum wilfordii.</title>
        <authorList>
            <person name="Lee J.-S."/>
            <person name="Suh M.K."/>
            <person name="Kim J.-S."/>
        </authorList>
    </citation>
    <scope>NUCLEOTIDE SEQUENCE</scope>
    <source>
        <strain evidence="2">KCTC 19276</strain>
    </source>
</reference>
<feature type="transmembrane region" description="Helical" evidence="1">
    <location>
        <begin position="453"/>
        <end position="475"/>
    </location>
</feature>
<feature type="transmembrane region" description="Helical" evidence="1">
    <location>
        <begin position="495"/>
        <end position="516"/>
    </location>
</feature>
<organism evidence="2 3">
    <name type="scientific">Nocardioides agariphilus</name>
    <dbReference type="NCBI Taxonomy" id="433664"/>
    <lineage>
        <taxon>Bacteria</taxon>
        <taxon>Bacillati</taxon>
        <taxon>Actinomycetota</taxon>
        <taxon>Actinomycetes</taxon>
        <taxon>Propionibacteriales</taxon>
        <taxon>Nocardioidaceae</taxon>
        <taxon>Nocardioides</taxon>
    </lineage>
</organism>
<keyword evidence="1" id="KW-1133">Transmembrane helix</keyword>
<feature type="transmembrane region" description="Helical" evidence="1">
    <location>
        <begin position="291"/>
        <end position="309"/>
    </location>
</feature>
<feature type="transmembrane region" description="Helical" evidence="1">
    <location>
        <begin position="338"/>
        <end position="360"/>
    </location>
</feature>
<evidence type="ECO:0000256" key="1">
    <source>
        <dbReference type="SAM" id="Phobius"/>
    </source>
</evidence>
<sequence>MNGSLLTMVRVHLRTGWLTLTIWVIALGGTMAFTVSAIQGLYNTPAKVDSYAAAVKGNALMMINGKIAGIDSLGGIIANEFGFIASFAIPFMAVGLIAKMTRKDEETGRLELVLAGRIARADPLLAGVLVTVVAEVLVTAALFASLAGAGVPTGDATLYALSLGALGLVFAGAAAVAAQLVEHARGVYAIGLGAILAAYLLRGLGDVQFSPLTWLSPLGWQEQTRAFGDQRWWPLLVPVAAFVLLVAVALGVVTRRDVGSALLGVGATTPHASAFLRTPLGIALRSHRGSLIGWSAATVVVSATFGSVAKPLVDAINGNPSLASAIGSSGATGLDSVLAMNALILALLAAGYAVQAVGVLRAEETAGRLESRLSGERSRWAWLSVQLALVVVGIVAVSVLGGAVLALSTSWSVGQNVAGQVVGAVVDFLPAVAFFGGLAVLAFGVVPRWVPVVWLAYAAGAVIAYLGDSLNLAGVVRALSPFHFIGNPPIEPVHASHAALLVLLTVGCLVWGYVGFRRRGIPQN</sequence>
<dbReference type="AlphaFoldDB" id="A0A930VK48"/>
<dbReference type="EMBL" id="JADKPO010000005">
    <property type="protein sequence ID" value="MBF4767116.1"/>
    <property type="molecule type" value="Genomic_DNA"/>
</dbReference>
<gene>
    <name evidence="2" type="ORF">ISU10_04985</name>
</gene>
<keyword evidence="1" id="KW-0812">Transmembrane</keyword>
<evidence type="ECO:0008006" key="4">
    <source>
        <dbReference type="Google" id="ProtNLM"/>
    </source>
</evidence>
<name>A0A930VK48_9ACTN</name>
<accession>A0A930VK48</accession>
<feature type="transmembrane region" description="Helical" evidence="1">
    <location>
        <begin position="124"/>
        <end position="146"/>
    </location>
</feature>
<feature type="transmembrane region" description="Helical" evidence="1">
    <location>
        <begin position="81"/>
        <end position="98"/>
    </location>
</feature>
<comment type="caution">
    <text evidence="2">The sequence shown here is derived from an EMBL/GenBank/DDBJ whole genome shotgun (WGS) entry which is preliminary data.</text>
</comment>
<dbReference type="RefSeq" id="WP_194695274.1">
    <property type="nucleotide sequence ID" value="NZ_JADKPO010000005.1"/>
</dbReference>
<feature type="transmembrane region" description="Helical" evidence="1">
    <location>
        <begin position="232"/>
        <end position="253"/>
    </location>
</feature>
<evidence type="ECO:0000313" key="3">
    <source>
        <dbReference type="Proteomes" id="UP000660668"/>
    </source>
</evidence>
<feature type="transmembrane region" description="Helical" evidence="1">
    <location>
        <begin position="428"/>
        <end position="446"/>
    </location>
</feature>
<protein>
    <recommendedName>
        <fullName evidence="4">ABC-2 type transport system permease protein</fullName>
    </recommendedName>
</protein>
<feature type="transmembrane region" description="Helical" evidence="1">
    <location>
        <begin position="187"/>
        <end position="205"/>
    </location>
</feature>
<feature type="transmembrane region" description="Helical" evidence="1">
    <location>
        <begin position="20"/>
        <end position="42"/>
    </location>
</feature>